<evidence type="ECO:0000259" key="14">
    <source>
        <dbReference type="Pfam" id="PF07715"/>
    </source>
</evidence>
<feature type="chain" id="PRO_5007574738" description="SusC/RagA family TonB-linked outer membrane protein" evidence="12">
    <location>
        <begin position="22"/>
        <end position="980"/>
    </location>
</feature>
<dbReference type="InterPro" id="IPR037066">
    <property type="entry name" value="Plug_dom_sf"/>
</dbReference>
<dbReference type="NCBIfam" id="TIGR04056">
    <property type="entry name" value="OMP_RagA_SusC"/>
    <property type="match status" value="1"/>
</dbReference>
<dbReference type="SUPFAM" id="SSF56935">
    <property type="entry name" value="Porins"/>
    <property type="match status" value="1"/>
</dbReference>
<dbReference type="InterPro" id="IPR023997">
    <property type="entry name" value="TonB-dep_OMP_SusC/RagA_CS"/>
</dbReference>
<dbReference type="PANTHER" id="PTHR30069">
    <property type="entry name" value="TONB-DEPENDENT OUTER MEMBRANE RECEPTOR"/>
    <property type="match status" value="1"/>
</dbReference>
<name>A0A150XIG9_9BACT</name>
<evidence type="ECO:0008006" key="17">
    <source>
        <dbReference type="Google" id="ProtNLM"/>
    </source>
</evidence>
<dbReference type="SUPFAM" id="SSF49464">
    <property type="entry name" value="Carboxypeptidase regulatory domain-like"/>
    <property type="match status" value="1"/>
</dbReference>
<evidence type="ECO:0000256" key="3">
    <source>
        <dbReference type="ARBA" id="ARBA00022452"/>
    </source>
</evidence>
<dbReference type="EMBL" id="LRPC01000001">
    <property type="protein sequence ID" value="KYG78530.1"/>
    <property type="molecule type" value="Genomic_DNA"/>
</dbReference>
<organism evidence="15 16">
    <name type="scientific">Roseivirga spongicola</name>
    <dbReference type="NCBI Taxonomy" id="333140"/>
    <lineage>
        <taxon>Bacteria</taxon>
        <taxon>Pseudomonadati</taxon>
        <taxon>Bacteroidota</taxon>
        <taxon>Cytophagia</taxon>
        <taxon>Cytophagales</taxon>
        <taxon>Roseivirgaceae</taxon>
        <taxon>Roseivirga</taxon>
    </lineage>
</organism>
<keyword evidence="9 10" id="KW-0998">Cell outer membrane</keyword>
<comment type="subcellular location">
    <subcellularLocation>
        <location evidence="1 10">Cell outer membrane</location>
        <topology evidence="1 10">Multi-pass membrane protein</topology>
    </subcellularLocation>
</comment>
<proteinExistence type="inferred from homology"/>
<comment type="caution">
    <text evidence="15">The sequence shown here is derived from an EMBL/GenBank/DDBJ whole genome shotgun (WGS) entry which is preliminary data.</text>
</comment>
<dbReference type="Gene3D" id="2.60.40.1120">
    <property type="entry name" value="Carboxypeptidase-like, regulatory domain"/>
    <property type="match status" value="1"/>
</dbReference>
<evidence type="ECO:0000259" key="13">
    <source>
        <dbReference type="Pfam" id="PF00593"/>
    </source>
</evidence>
<evidence type="ECO:0000256" key="8">
    <source>
        <dbReference type="ARBA" id="ARBA00023170"/>
    </source>
</evidence>
<dbReference type="InterPro" id="IPR008969">
    <property type="entry name" value="CarboxyPept-like_regulatory"/>
</dbReference>
<dbReference type="GO" id="GO:0015344">
    <property type="term" value="F:siderophore uptake transmembrane transporter activity"/>
    <property type="evidence" value="ECO:0007669"/>
    <property type="project" value="TreeGrafter"/>
</dbReference>
<dbReference type="InterPro" id="IPR039426">
    <property type="entry name" value="TonB-dep_rcpt-like"/>
</dbReference>
<evidence type="ECO:0000313" key="16">
    <source>
        <dbReference type="Proteomes" id="UP000075606"/>
    </source>
</evidence>
<keyword evidence="16" id="KW-1185">Reference proteome</keyword>
<dbReference type="Gene3D" id="2.170.130.10">
    <property type="entry name" value="TonB-dependent receptor, plug domain"/>
    <property type="match status" value="1"/>
</dbReference>
<evidence type="ECO:0000256" key="4">
    <source>
        <dbReference type="ARBA" id="ARBA00022692"/>
    </source>
</evidence>
<dbReference type="InterPro" id="IPR012910">
    <property type="entry name" value="Plug_dom"/>
</dbReference>
<feature type="domain" description="TonB-dependent receptor-like beta-barrel" evidence="13">
    <location>
        <begin position="392"/>
        <end position="922"/>
    </location>
</feature>
<dbReference type="RefSeq" id="WP_068218477.1">
    <property type="nucleotide sequence ID" value="NZ_CP139724.1"/>
</dbReference>
<dbReference type="InterPro" id="IPR000531">
    <property type="entry name" value="Beta-barrel_TonB"/>
</dbReference>
<dbReference type="OrthoDB" id="9768177at2"/>
<dbReference type="AlphaFoldDB" id="A0A150XIG9"/>
<dbReference type="GO" id="GO:0044718">
    <property type="term" value="P:siderophore transmembrane transport"/>
    <property type="evidence" value="ECO:0007669"/>
    <property type="project" value="TreeGrafter"/>
</dbReference>
<dbReference type="Pfam" id="PF00593">
    <property type="entry name" value="TonB_dep_Rec_b-barrel"/>
    <property type="match status" value="1"/>
</dbReference>
<evidence type="ECO:0000256" key="9">
    <source>
        <dbReference type="ARBA" id="ARBA00023237"/>
    </source>
</evidence>
<keyword evidence="7 10" id="KW-0472">Membrane</keyword>
<evidence type="ECO:0000256" key="7">
    <source>
        <dbReference type="ARBA" id="ARBA00023136"/>
    </source>
</evidence>
<dbReference type="GO" id="GO:0009279">
    <property type="term" value="C:cell outer membrane"/>
    <property type="evidence" value="ECO:0007669"/>
    <property type="project" value="UniProtKB-SubCell"/>
</dbReference>
<evidence type="ECO:0000256" key="12">
    <source>
        <dbReference type="SAM" id="SignalP"/>
    </source>
</evidence>
<dbReference type="InterPro" id="IPR036942">
    <property type="entry name" value="Beta-barrel_TonB_sf"/>
</dbReference>
<keyword evidence="3 10" id="KW-1134">Transmembrane beta strand</keyword>
<keyword evidence="8" id="KW-0675">Receptor</keyword>
<dbReference type="PROSITE" id="PS52016">
    <property type="entry name" value="TONB_DEPENDENT_REC_3"/>
    <property type="match status" value="1"/>
</dbReference>
<keyword evidence="6 11" id="KW-0798">TonB box</keyword>
<accession>A0A150XIG9</accession>
<keyword evidence="2 10" id="KW-0813">Transport</keyword>
<evidence type="ECO:0000256" key="1">
    <source>
        <dbReference type="ARBA" id="ARBA00004571"/>
    </source>
</evidence>
<dbReference type="STRING" id="333140.AWW68_04735"/>
<dbReference type="PANTHER" id="PTHR30069:SF29">
    <property type="entry name" value="HEMOGLOBIN AND HEMOGLOBIN-HAPTOGLOBIN-BINDING PROTEIN 1-RELATED"/>
    <property type="match status" value="1"/>
</dbReference>
<evidence type="ECO:0000256" key="6">
    <source>
        <dbReference type="ARBA" id="ARBA00023077"/>
    </source>
</evidence>
<sequence>MKKFLLLLLVLSVGFQGALMAQTRTVTGKVTGADDGIGIPRANITVKGTTRGVPSDLDGNFTIEVAANETLVFSFVGYISKEVLVGNQTTINVALEPDYAELEEVVVVGYGSQEKKEITSSVVALDAKEFNKGNVNDPAQLLQGKVPGLSIYNKGSDPNSGATIRLRGISTVGANVQPLVVIDGVIGASLDNVDPNDIESVNVLKDGSAAAIYGSRGSAGVILVTTKSGERGGKGLSASYNGYAAVDDVFRFQSVMTPDEYIAAGGNDLGSRTIWQEEVTRTAVSHVHNIAISGGSENTTFRLSTNFRNIQGVLKKSGFDQINARANVDHYALNDKLNIKFNLSMTNREQDFSFNEALRYAALFNPTAPIYTDASQSEFFQAILFDNFNPVAIIEQNTNIGQRKNLNFNTQVSYDLTDNLTWSANYAQQYSTSTNGAFYPSNSLFRGFNRIGLANRRTDESKFTLFETYGTFVKDFDNSSLTVSAGYSFQEEQFTGFGLEAGNFPSDDIGFNIISASGNIVGDLANASIFSYESPENRILAFFGRVNFNLNNGIFFNASVRREGSTKLGADNQWGTFPAVGVGADLLQYVDLAAFSQLKIRAGYGVTGSLPGPSGLAQDLYSYATTGGGTVSFVRAGNPDLKWEEKAEINLGLDFGLLGGKLNGSLDVYTRDINDFILERTVDPAVYGTNLRYENAGKLNTKGIELALNHTGFGSGGFNWSPGIVLSSYKTTLEEFVIDENMIANLGAPGQNETNLVRIAVGEQIGQIWGPVFSGNVDAEGRPIMVDLNDDGQLLTEQGSALAADGDFQEIGNGIPDVELGWTNQLTYGNWDMNLFFRAAFGHSLVNTFRAFYEPIDPGAINSYNRTKTDLQIEDLTVAQFSSLYVEKADFFRLDNATVGYNFDMANNDMFSNLRLYLSVQNAFVITNYTGVDPDPVLQDRGAVDNGGAPGNPNVLAPGIDRRYNYFTSRTFTFGLNIGF</sequence>
<reference evidence="15 16" key="1">
    <citation type="submission" date="2016-01" db="EMBL/GenBank/DDBJ databases">
        <title>Genome sequencing of Roseivirga spongicola UST030701-084.</title>
        <authorList>
            <person name="Selvaratnam C."/>
            <person name="Thevarajoo S."/>
            <person name="Goh K.M."/>
            <person name="Ee R."/>
            <person name="Chan K.-G."/>
            <person name="Chong C.S."/>
        </authorList>
    </citation>
    <scope>NUCLEOTIDE SEQUENCE [LARGE SCALE GENOMIC DNA]</scope>
    <source>
        <strain evidence="15 16">UST030701-084</strain>
    </source>
</reference>
<protein>
    <recommendedName>
        <fullName evidence="17">SusC/RagA family TonB-linked outer membrane protein</fullName>
    </recommendedName>
</protein>
<dbReference type="Proteomes" id="UP000075606">
    <property type="component" value="Unassembled WGS sequence"/>
</dbReference>
<dbReference type="Pfam" id="PF13715">
    <property type="entry name" value="CarbopepD_reg_2"/>
    <property type="match status" value="1"/>
</dbReference>
<evidence type="ECO:0000256" key="2">
    <source>
        <dbReference type="ARBA" id="ARBA00022448"/>
    </source>
</evidence>
<dbReference type="Gene3D" id="2.40.170.20">
    <property type="entry name" value="TonB-dependent receptor, beta-barrel domain"/>
    <property type="match status" value="1"/>
</dbReference>
<gene>
    <name evidence="15" type="ORF">AWW68_04735</name>
</gene>
<keyword evidence="5 12" id="KW-0732">Signal</keyword>
<dbReference type="Pfam" id="PF07715">
    <property type="entry name" value="Plug"/>
    <property type="match status" value="1"/>
</dbReference>
<evidence type="ECO:0000256" key="10">
    <source>
        <dbReference type="PROSITE-ProRule" id="PRU01360"/>
    </source>
</evidence>
<dbReference type="InterPro" id="IPR023996">
    <property type="entry name" value="TonB-dep_OMP_SusC/RagA"/>
</dbReference>
<evidence type="ECO:0000256" key="5">
    <source>
        <dbReference type="ARBA" id="ARBA00022729"/>
    </source>
</evidence>
<evidence type="ECO:0000256" key="11">
    <source>
        <dbReference type="RuleBase" id="RU003357"/>
    </source>
</evidence>
<feature type="signal peptide" evidence="12">
    <location>
        <begin position="1"/>
        <end position="21"/>
    </location>
</feature>
<dbReference type="NCBIfam" id="TIGR04057">
    <property type="entry name" value="SusC_RagA_signa"/>
    <property type="match status" value="1"/>
</dbReference>
<feature type="domain" description="TonB-dependent receptor plug" evidence="14">
    <location>
        <begin position="115"/>
        <end position="221"/>
    </location>
</feature>
<keyword evidence="4 10" id="KW-0812">Transmembrane</keyword>
<evidence type="ECO:0000313" key="15">
    <source>
        <dbReference type="EMBL" id="KYG78530.1"/>
    </source>
</evidence>
<comment type="similarity">
    <text evidence="10 11">Belongs to the TonB-dependent receptor family.</text>
</comment>